<evidence type="ECO:0000256" key="4">
    <source>
        <dbReference type="SAM" id="MobiDB-lite"/>
    </source>
</evidence>
<protein>
    <submittedName>
        <fullName evidence="8">Kielin/chordin-like protein</fullName>
    </submittedName>
</protein>
<feature type="compositionally biased region" description="Basic and acidic residues" evidence="4">
    <location>
        <begin position="710"/>
        <end position="726"/>
    </location>
</feature>
<name>A0A146M0C5_LYGHE</name>
<dbReference type="SMART" id="SM00214">
    <property type="entry name" value="VWC"/>
    <property type="match status" value="1"/>
</dbReference>
<dbReference type="PROSITE" id="PS50184">
    <property type="entry name" value="VWFC_2"/>
    <property type="match status" value="1"/>
</dbReference>
<feature type="region of interest" description="Disordered" evidence="4">
    <location>
        <begin position="381"/>
        <end position="408"/>
    </location>
</feature>
<keyword evidence="2" id="KW-0964">Secreted</keyword>
<sequence length="752" mass="81127">MGQQLLVYLLLLLSGYCFAGPVRDEAVVATTSADDVCRVKNDTFGRGEVVPDVAPCETCVCEPPEVKCAAVKCGVNNGCKIIQQSGKCCPVYKCDCEHEGKLYNNGEKLDNPSSPCQVCYCRGGEIMCNSITCYRRDDCEPQHVEGQCCPKYGHCPSKNSSSVVAVSADPSAFSTKREMQPWLLTKSVNLQTTSESPKYPQTIKIVEILPTQVPVRAGEVSLVPRIITNGGPDKSTSSLEPVTESYSERSSVAAELRASDEPPAEEYESVQPDSEMYTTLLPHMVDVTTTYEELSALVNAATEGTGYDIETGGTFYPQSTKEEESSGESKEKTDDSSEEHSTTANPTEHTTNSDKNQTGFIKVQAAENQTSANLELENVGKEEIDDESSQATVSTADSAESSEDTSKYEGVVTRHGLTIPPILNLNHQLHHLTLGGTGDDMEDKSVVRIGVYDPTKPGEKSNLVTVIQNEESSSSGEVTPAESATTQILLTPQDLKTLAEMIIKEKIKAPNENIMEGTTPMPTESYEESSVSSPVDLRTDDASKSSPATVEETTPSTDSGSIGFKSRNLTKEEEKAQAVIDRLTSNILLPLQGIELVESNETTTTDLPVEEVSPVGLSLPPSNKDAEWVKISNTTQADKTDKVVDGETSPGGEEGTTAATEAEAVTISSSRSVEDFAESTTESSSTPESVTVGEIVKPRGSLRQMNATKETSDRRTRVTADEDSSKHAPVASLDENDRMLVENFFKKALDFQ</sequence>
<dbReference type="GO" id="GO:0036122">
    <property type="term" value="F:BMP binding"/>
    <property type="evidence" value="ECO:0007669"/>
    <property type="project" value="TreeGrafter"/>
</dbReference>
<dbReference type="SUPFAM" id="SSF57603">
    <property type="entry name" value="FnI-like domain"/>
    <property type="match status" value="2"/>
</dbReference>
<feature type="signal peptide" evidence="5">
    <location>
        <begin position="1"/>
        <end position="19"/>
    </location>
</feature>
<dbReference type="InterPro" id="IPR052424">
    <property type="entry name" value="Kielin_Chordin-BMP_Reg"/>
</dbReference>
<dbReference type="Gene3D" id="2.10.70.10">
    <property type="entry name" value="Complement Module, domain 1"/>
    <property type="match status" value="1"/>
</dbReference>
<feature type="compositionally biased region" description="Polar residues" evidence="4">
    <location>
        <begin position="544"/>
        <end position="560"/>
    </location>
</feature>
<evidence type="ECO:0000256" key="1">
    <source>
        <dbReference type="ARBA" id="ARBA00004613"/>
    </source>
</evidence>
<comment type="subcellular location">
    <subcellularLocation>
        <location evidence="1">Secreted</location>
    </subcellularLocation>
</comment>
<feature type="compositionally biased region" description="Low complexity" evidence="4">
    <location>
        <begin position="678"/>
        <end position="694"/>
    </location>
</feature>
<feature type="compositionally biased region" description="Polar residues" evidence="4">
    <location>
        <begin position="344"/>
        <end position="356"/>
    </location>
</feature>
<evidence type="ECO:0000256" key="2">
    <source>
        <dbReference type="ARBA" id="ARBA00022525"/>
    </source>
</evidence>
<feature type="region of interest" description="Disordered" evidence="4">
    <location>
        <begin position="306"/>
        <end position="356"/>
    </location>
</feature>
<dbReference type="AlphaFoldDB" id="A0A146M0C5"/>
<feature type="compositionally biased region" description="Polar residues" evidence="4">
    <location>
        <begin position="234"/>
        <end position="250"/>
    </location>
</feature>
<dbReference type="GO" id="GO:0005576">
    <property type="term" value="C:extracellular region"/>
    <property type="evidence" value="ECO:0007669"/>
    <property type="project" value="UniProtKB-SubCell"/>
</dbReference>
<feature type="compositionally biased region" description="Polar residues" evidence="4">
    <location>
        <begin position="389"/>
        <end position="399"/>
    </location>
</feature>
<dbReference type="Pfam" id="PF23334">
    <property type="entry name" value="VWC2L_2nd"/>
    <property type="match status" value="1"/>
</dbReference>
<feature type="chain" id="PRO_5007527546" evidence="5">
    <location>
        <begin position="20"/>
        <end position="752"/>
    </location>
</feature>
<dbReference type="EMBL" id="GDHC01007525">
    <property type="protein sequence ID" value="JAQ11104.1"/>
    <property type="molecule type" value="Transcribed_RNA"/>
</dbReference>
<evidence type="ECO:0000256" key="3">
    <source>
        <dbReference type="ARBA" id="ARBA00022729"/>
    </source>
</evidence>
<accession>A0A146M0C5</accession>
<feature type="region of interest" description="Disordered" evidence="4">
    <location>
        <begin position="513"/>
        <end position="571"/>
    </location>
</feature>
<feature type="region of interest" description="Disordered" evidence="4">
    <location>
        <begin position="226"/>
        <end position="273"/>
    </location>
</feature>
<feature type="domain" description="VWFC" evidence="6">
    <location>
        <begin position="96"/>
        <end position="156"/>
    </location>
</feature>
<evidence type="ECO:0000313" key="7">
    <source>
        <dbReference type="EMBL" id="JAQ11104.1"/>
    </source>
</evidence>
<feature type="compositionally biased region" description="Low complexity" evidence="4">
    <location>
        <begin position="646"/>
        <end position="670"/>
    </location>
</feature>
<feature type="region of interest" description="Disordered" evidence="4">
    <location>
        <begin position="637"/>
        <end position="731"/>
    </location>
</feature>
<evidence type="ECO:0000259" key="6">
    <source>
        <dbReference type="PROSITE" id="PS50184"/>
    </source>
</evidence>
<keyword evidence="3 5" id="KW-0732">Signal</keyword>
<dbReference type="PANTHER" id="PTHR46698">
    <property type="entry name" value="CROSSVEINLESS 2"/>
    <property type="match status" value="1"/>
</dbReference>
<reference evidence="8" key="1">
    <citation type="journal article" date="2016" name="Gigascience">
        <title>De novo construction of an expanded transcriptome assembly for the western tarnished plant bug, Lygus hesperus.</title>
        <authorList>
            <person name="Tassone E.E."/>
            <person name="Geib S.M."/>
            <person name="Hall B."/>
            <person name="Fabrick J.A."/>
            <person name="Brent C.S."/>
            <person name="Hull J.J."/>
        </authorList>
    </citation>
    <scope>NUCLEOTIDE SEQUENCE</scope>
</reference>
<dbReference type="EMBL" id="GDHC01005964">
    <property type="protein sequence ID" value="JAQ12665.1"/>
    <property type="molecule type" value="Transcribed_RNA"/>
</dbReference>
<dbReference type="PANTHER" id="PTHR46698:SF4">
    <property type="entry name" value="CROSSVEINLESS 2"/>
    <property type="match status" value="1"/>
</dbReference>
<proteinExistence type="predicted"/>
<dbReference type="GO" id="GO:0030513">
    <property type="term" value="P:positive regulation of BMP signaling pathway"/>
    <property type="evidence" value="ECO:0007669"/>
    <property type="project" value="TreeGrafter"/>
</dbReference>
<dbReference type="InterPro" id="IPR001007">
    <property type="entry name" value="VWF_dom"/>
</dbReference>
<evidence type="ECO:0000256" key="5">
    <source>
        <dbReference type="SAM" id="SignalP"/>
    </source>
</evidence>
<feature type="compositionally biased region" description="Basic and acidic residues" evidence="4">
    <location>
        <begin position="320"/>
        <end position="341"/>
    </location>
</feature>
<gene>
    <name evidence="8" type="primary">KCP_0</name>
    <name evidence="7" type="synonym">KCP_1</name>
    <name evidence="8" type="ORF">g.40704</name>
    <name evidence="7" type="ORF">g.40705</name>
</gene>
<organism evidence="8">
    <name type="scientific">Lygus hesperus</name>
    <name type="common">Western plant bug</name>
    <dbReference type="NCBI Taxonomy" id="30085"/>
    <lineage>
        <taxon>Eukaryota</taxon>
        <taxon>Metazoa</taxon>
        <taxon>Ecdysozoa</taxon>
        <taxon>Arthropoda</taxon>
        <taxon>Hexapoda</taxon>
        <taxon>Insecta</taxon>
        <taxon>Pterygota</taxon>
        <taxon>Neoptera</taxon>
        <taxon>Paraneoptera</taxon>
        <taxon>Hemiptera</taxon>
        <taxon>Heteroptera</taxon>
        <taxon>Panheteroptera</taxon>
        <taxon>Cimicomorpha</taxon>
        <taxon>Miridae</taxon>
        <taxon>Mirini</taxon>
        <taxon>Lygus</taxon>
    </lineage>
</organism>
<evidence type="ECO:0000313" key="8">
    <source>
        <dbReference type="EMBL" id="JAQ12665.1"/>
    </source>
</evidence>